<dbReference type="EMBL" id="GGMR01012146">
    <property type="protein sequence ID" value="MBY24765.1"/>
    <property type="molecule type" value="Transcribed_RNA"/>
</dbReference>
<dbReference type="InterPro" id="IPR017246">
    <property type="entry name" value="Snapin"/>
</dbReference>
<dbReference type="GO" id="GO:0007040">
    <property type="term" value="P:lysosome organization"/>
    <property type="evidence" value="ECO:0007669"/>
    <property type="project" value="TreeGrafter"/>
</dbReference>
<dbReference type="AlphaFoldDB" id="A0A2S2P5S3"/>
<dbReference type="GO" id="GO:0000149">
    <property type="term" value="F:SNARE binding"/>
    <property type="evidence" value="ECO:0007669"/>
    <property type="project" value="TreeGrafter"/>
</dbReference>
<dbReference type="GO" id="GO:2000300">
    <property type="term" value="P:regulation of synaptic vesicle exocytosis"/>
    <property type="evidence" value="ECO:0007669"/>
    <property type="project" value="TreeGrafter"/>
</dbReference>
<dbReference type="GO" id="GO:0006886">
    <property type="term" value="P:intracellular protein transport"/>
    <property type="evidence" value="ECO:0007669"/>
    <property type="project" value="InterPro"/>
</dbReference>
<protein>
    <recommendedName>
        <fullName evidence="3">Biogenesis of lysosome-related organelles complex 1 subunit 7</fullName>
    </recommendedName>
</protein>
<keyword evidence="2" id="KW-0175">Coiled coil</keyword>
<sequence>MDNEISTAGSIGATVLDLPLNRSEAVTTDYSPDDEDLDEAAAAAAAASEATRDTLADGLVASLLRPCVDRLDASVQCTRLSQLDLKLQLDSLATELKRLSLAQQDYLFATTSISSPQLPVSADKTISSTATATTKTTTDTCVLLDGYARRLCDARAKIAVVGNILESTQVLLLLVVVLYLIFLVYHIL</sequence>
<evidence type="ECO:0000256" key="2">
    <source>
        <dbReference type="ARBA" id="ARBA00023054"/>
    </source>
</evidence>
<name>A0A2S2P5S3_SCHGA</name>
<dbReference type="InterPro" id="IPR028119">
    <property type="entry name" value="Snapin/Pallidin/Snn1"/>
</dbReference>
<accession>A0A2S2P5S3</accession>
<organism evidence="5">
    <name type="scientific">Schizaphis graminum</name>
    <name type="common">Green bug aphid</name>
    <dbReference type="NCBI Taxonomy" id="13262"/>
    <lineage>
        <taxon>Eukaryota</taxon>
        <taxon>Metazoa</taxon>
        <taxon>Ecdysozoa</taxon>
        <taxon>Arthropoda</taxon>
        <taxon>Hexapoda</taxon>
        <taxon>Insecta</taxon>
        <taxon>Pterygota</taxon>
        <taxon>Neoptera</taxon>
        <taxon>Paraneoptera</taxon>
        <taxon>Hemiptera</taxon>
        <taxon>Sternorrhyncha</taxon>
        <taxon>Aphidomorpha</taxon>
        <taxon>Aphidoidea</taxon>
        <taxon>Aphididae</taxon>
        <taxon>Aphidini</taxon>
        <taxon>Schizaphis</taxon>
    </lineage>
</organism>
<evidence type="ECO:0000256" key="4">
    <source>
        <dbReference type="SAM" id="Phobius"/>
    </source>
</evidence>
<dbReference type="GO" id="GO:0008021">
    <property type="term" value="C:synaptic vesicle"/>
    <property type="evidence" value="ECO:0007669"/>
    <property type="project" value="TreeGrafter"/>
</dbReference>
<dbReference type="PANTHER" id="PTHR31305">
    <property type="entry name" value="SNARE-ASSOCIATED PROTEIN SNAPIN"/>
    <property type="match status" value="1"/>
</dbReference>
<reference evidence="5" key="1">
    <citation type="submission" date="2018-04" db="EMBL/GenBank/DDBJ databases">
        <title>Transcriptome of Schizaphis graminum biotype I.</title>
        <authorList>
            <person name="Scully E.D."/>
            <person name="Geib S.M."/>
            <person name="Palmer N.A."/>
            <person name="Koch K."/>
            <person name="Bradshaw J."/>
            <person name="Heng-Moss T."/>
            <person name="Sarath G."/>
        </authorList>
    </citation>
    <scope>NUCLEOTIDE SEQUENCE</scope>
</reference>
<keyword evidence="4" id="KW-0472">Membrane</keyword>
<dbReference type="GO" id="GO:0016079">
    <property type="term" value="P:synaptic vesicle exocytosis"/>
    <property type="evidence" value="ECO:0007669"/>
    <property type="project" value="TreeGrafter"/>
</dbReference>
<evidence type="ECO:0000313" key="5">
    <source>
        <dbReference type="EMBL" id="MBY24765.1"/>
    </source>
</evidence>
<dbReference type="PANTHER" id="PTHR31305:SF2">
    <property type="entry name" value="SNARE-ASSOCIATED PROTEIN SNAPIN"/>
    <property type="match status" value="1"/>
</dbReference>
<dbReference type="GO" id="GO:0008333">
    <property type="term" value="P:endosome to lysosome transport"/>
    <property type="evidence" value="ECO:0007669"/>
    <property type="project" value="TreeGrafter"/>
</dbReference>
<dbReference type="GO" id="GO:0031083">
    <property type="term" value="C:BLOC-1 complex"/>
    <property type="evidence" value="ECO:0007669"/>
    <property type="project" value="InterPro"/>
</dbReference>
<feature type="transmembrane region" description="Helical" evidence="4">
    <location>
        <begin position="170"/>
        <end position="187"/>
    </location>
</feature>
<proteinExistence type="inferred from homology"/>
<evidence type="ECO:0000256" key="3">
    <source>
        <dbReference type="ARBA" id="ARBA00033330"/>
    </source>
</evidence>
<evidence type="ECO:0000256" key="1">
    <source>
        <dbReference type="ARBA" id="ARBA00006111"/>
    </source>
</evidence>
<comment type="similarity">
    <text evidence="1">Belongs to the SNAPIN family.</text>
</comment>
<dbReference type="GO" id="GO:0099078">
    <property type="term" value="C:BORC complex"/>
    <property type="evidence" value="ECO:0007669"/>
    <property type="project" value="TreeGrafter"/>
</dbReference>
<dbReference type="GO" id="GO:0032418">
    <property type="term" value="P:lysosome localization"/>
    <property type="evidence" value="ECO:0007669"/>
    <property type="project" value="TreeGrafter"/>
</dbReference>
<keyword evidence="4" id="KW-1133">Transmembrane helix</keyword>
<keyword evidence="4" id="KW-0812">Transmembrane</keyword>
<dbReference type="Pfam" id="PF14712">
    <property type="entry name" value="Snapin_Pallidin"/>
    <property type="match status" value="1"/>
</dbReference>
<gene>
    <name evidence="5" type="primary">SNAPIN</name>
    <name evidence="5" type="ORF">g.35430</name>
</gene>